<organism evidence="2 3">
    <name type="scientific">Clunio marinus</name>
    <dbReference type="NCBI Taxonomy" id="568069"/>
    <lineage>
        <taxon>Eukaryota</taxon>
        <taxon>Metazoa</taxon>
        <taxon>Ecdysozoa</taxon>
        <taxon>Arthropoda</taxon>
        <taxon>Hexapoda</taxon>
        <taxon>Insecta</taxon>
        <taxon>Pterygota</taxon>
        <taxon>Neoptera</taxon>
        <taxon>Endopterygota</taxon>
        <taxon>Diptera</taxon>
        <taxon>Nematocera</taxon>
        <taxon>Chironomoidea</taxon>
        <taxon>Chironomidae</taxon>
        <taxon>Clunio</taxon>
    </lineage>
</organism>
<gene>
    <name evidence="2" type="ORF">CLUMA_CG008344</name>
</gene>
<dbReference type="EMBL" id="CVRI01000040">
    <property type="protein sequence ID" value="CRK94852.1"/>
    <property type="molecule type" value="Genomic_DNA"/>
</dbReference>
<keyword evidence="3" id="KW-1185">Reference proteome</keyword>
<evidence type="ECO:0000313" key="2">
    <source>
        <dbReference type="EMBL" id="CRK94852.1"/>
    </source>
</evidence>
<keyword evidence="1" id="KW-0472">Membrane</keyword>
<name>A0A1J1I5I7_9DIPT</name>
<keyword evidence="1" id="KW-1133">Transmembrane helix</keyword>
<proteinExistence type="predicted"/>
<dbReference type="AlphaFoldDB" id="A0A1J1I5I7"/>
<feature type="transmembrane region" description="Helical" evidence="1">
    <location>
        <begin position="78"/>
        <end position="97"/>
    </location>
</feature>
<protein>
    <submittedName>
        <fullName evidence="2">CLUMA_CG008344, isoform A</fullName>
    </submittedName>
</protein>
<evidence type="ECO:0000256" key="1">
    <source>
        <dbReference type="SAM" id="Phobius"/>
    </source>
</evidence>
<reference evidence="2 3" key="1">
    <citation type="submission" date="2015-04" db="EMBL/GenBank/DDBJ databases">
        <authorList>
            <person name="Syromyatnikov M.Y."/>
            <person name="Popov V.N."/>
        </authorList>
    </citation>
    <scope>NUCLEOTIDE SEQUENCE [LARGE SCALE GENOMIC DNA]</scope>
</reference>
<evidence type="ECO:0000313" key="3">
    <source>
        <dbReference type="Proteomes" id="UP000183832"/>
    </source>
</evidence>
<dbReference type="Proteomes" id="UP000183832">
    <property type="component" value="Unassembled WGS sequence"/>
</dbReference>
<accession>A0A1J1I5I7</accession>
<keyword evidence="1" id="KW-0812">Transmembrane</keyword>
<sequence length="101" mass="11745">MSYPLSDVIVSRSQCQVNIFQAYHYPIQFSIIYAAERQHTLSDIFEIFKQKQPARTLHEGSIQTTTTTRKERKKEKRLLHVSMNLHVAVVVLLANVMQVDE</sequence>